<evidence type="ECO:0000256" key="1">
    <source>
        <dbReference type="SAM" id="Phobius"/>
    </source>
</evidence>
<keyword evidence="1" id="KW-1133">Transmembrane helix</keyword>
<dbReference type="Pfam" id="PF06168">
    <property type="entry name" value="DUF981"/>
    <property type="match status" value="1"/>
</dbReference>
<evidence type="ECO:0000313" key="2">
    <source>
        <dbReference type="EMBL" id="WYY00781.1"/>
    </source>
</evidence>
<feature type="transmembrane region" description="Helical" evidence="1">
    <location>
        <begin position="39"/>
        <end position="61"/>
    </location>
</feature>
<name>A0AAX4NH35_9ARCH</name>
<feature type="transmembrane region" description="Helical" evidence="1">
    <location>
        <begin position="73"/>
        <end position="93"/>
    </location>
</feature>
<protein>
    <submittedName>
        <fullName evidence="2">DUF981 domain-containing protein</fullName>
    </submittedName>
</protein>
<reference evidence="2 3" key="1">
    <citation type="submission" date="2023-09" db="EMBL/GenBank/DDBJ databases">
        <authorList>
            <person name="Golyshina O.V."/>
            <person name="Lunev E.A."/>
            <person name="Bargiela R."/>
            <person name="Gaines M.C."/>
            <person name="Daum B."/>
            <person name="Bale N.J."/>
            <person name="Koenen M."/>
            <person name="Sinninghe Damst J.S."/>
            <person name="Yakimov M."/>
            <person name="Golyshin P.N."/>
        </authorList>
    </citation>
    <scope>NUCLEOTIDE SEQUENCE [LARGE SCALE GENOMIC DNA]</scope>
    <source>
        <strain evidence="2 3">M1</strain>
    </source>
</reference>
<dbReference type="Proteomes" id="UP001451606">
    <property type="component" value="Chromosome"/>
</dbReference>
<feature type="transmembrane region" description="Helical" evidence="1">
    <location>
        <begin position="163"/>
        <end position="184"/>
    </location>
</feature>
<keyword evidence="1" id="KW-0812">Transmembrane</keyword>
<organism evidence="2 3">
    <name type="scientific">Oxyplasma meridianum</name>
    <dbReference type="NCBI Taxonomy" id="3073602"/>
    <lineage>
        <taxon>Archaea</taxon>
        <taxon>Methanobacteriati</taxon>
        <taxon>Thermoplasmatota</taxon>
        <taxon>Thermoplasmata</taxon>
        <taxon>Thermoplasmatales</taxon>
        <taxon>Thermoplasmataceae</taxon>
        <taxon>Oxyplasma</taxon>
    </lineage>
</organism>
<dbReference type="InterPro" id="IPR009324">
    <property type="entry name" value="DUF981"/>
</dbReference>
<dbReference type="EMBL" id="CP133772">
    <property type="protein sequence ID" value="WYY00781.1"/>
    <property type="molecule type" value="Genomic_DNA"/>
</dbReference>
<dbReference type="AlphaFoldDB" id="A0AAX4NH35"/>
<accession>A0AAX4NH35</accession>
<dbReference type="GeneID" id="95968102"/>
<evidence type="ECO:0000313" key="3">
    <source>
        <dbReference type="Proteomes" id="UP001451606"/>
    </source>
</evidence>
<gene>
    <name evidence="2" type="ORF">OXIME_001365</name>
</gene>
<feature type="transmembrane region" description="Helical" evidence="1">
    <location>
        <begin position="6"/>
        <end position="27"/>
    </location>
</feature>
<dbReference type="KEGG" id="omr:OXIME_001365"/>
<keyword evidence="3" id="KW-1185">Reference proteome</keyword>
<proteinExistence type="predicted"/>
<sequence length="192" mass="21087">MTYVDPLAVMLIGLGMGTFLSAFYYFFKARGNEEQIKNLIVPALGIGMFDFISGFYMSFAWPMTTYATPYNMLFGDPLLLFGILLMVSAVMVYKNMHLGMIPMLFVLLGIYVLVGAYSIVQLKLETGNDLITAMGLYLFDGIGAILAPIAYLKPEGSKKSAYYIEWIILGVGTIFALVIGYIALNGHLAAPP</sequence>
<keyword evidence="1" id="KW-0472">Membrane</keyword>
<dbReference type="RefSeq" id="WP_393971110.1">
    <property type="nucleotide sequence ID" value="NZ_CP133772.1"/>
</dbReference>
<feature type="transmembrane region" description="Helical" evidence="1">
    <location>
        <begin position="131"/>
        <end position="151"/>
    </location>
</feature>
<feature type="transmembrane region" description="Helical" evidence="1">
    <location>
        <begin position="100"/>
        <end position="119"/>
    </location>
</feature>